<dbReference type="Pfam" id="PF02885">
    <property type="entry name" value="Glycos_trans_3N"/>
    <property type="match status" value="1"/>
</dbReference>
<dbReference type="PANTHER" id="PTHR43285:SF2">
    <property type="entry name" value="ANTHRANILATE PHOSPHORIBOSYLTRANSFERASE"/>
    <property type="match status" value="1"/>
</dbReference>
<dbReference type="GO" id="GO:0005829">
    <property type="term" value="C:cytosol"/>
    <property type="evidence" value="ECO:0007669"/>
    <property type="project" value="TreeGrafter"/>
</dbReference>
<feature type="binding site" evidence="3">
    <location>
        <position position="79"/>
    </location>
    <ligand>
        <name>anthranilate</name>
        <dbReference type="ChEBI" id="CHEBI:16567"/>
        <label>1</label>
    </ligand>
</feature>
<evidence type="ECO:0000259" key="5">
    <source>
        <dbReference type="Pfam" id="PF02885"/>
    </source>
</evidence>
<dbReference type="SUPFAM" id="SSF52418">
    <property type="entry name" value="Nucleoside phosphorylase/phosphoribosyltransferase catalytic domain"/>
    <property type="match status" value="1"/>
</dbReference>
<evidence type="ECO:0000256" key="1">
    <source>
        <dbReference type="ARBA" id="ARBA00022676"/>
    </source>
</evidence>
<sequence length="330" mass="36225">MKTILNRLIQHEALTKEEAKTVLKNISNGSYNPSQIASFLTVFMMRNITIEELSGFREALLELCIPIDLSDYETIDLCGTGGDGKDTFNISTLASFVAAGAGIHVAKHGNYGVSSISGSSNVMETLGIKFSNEEAFLKRSIEETGICILHAPLFHPAMKNVAPIRKELAVKTFFNMLGPMVNPSFPKHQLVGVFNLELARMYAYLYQHTKTNFTVLHSLDGYDEISLTGNTKLISKNLEQIIKPEDFNVSKLNPFEIQGGTTIEKSAEIFLNILKGKGTEAQNNVVCANAGMAIVTVKNCSISDGFEFAKESLLSGKAFEKLTKLRAISR</sequence>
<protein>
    <recommendedName>
        <fullName evidence="3">Anthranilate phosphoribosyltransferase</fullName>
        <ecNumber evidence="3">2.4.2.18</ecNumber>
    </recommendedName>
</protein>
<organism evidence="6 7">
    <name type="scientific">Flavobacterium cauense R2A-7</name>
    <dbReference type="NCBI Taxonomy" id="1341154"/>
    <lineage>
        <taxon>Bacteria</taxon>
        <taxon>Pseudomonadati</taxon>
        <taxon>Bacteroidota</taxon>
        <taxon>Flavobacteriia</taxon>
        <taxon>Flavobacteriales</taxon>
        <taxon>Flavobacteriaceae</taxon>
        <taxon>Flavobacterium</taxon>
    </lineage>
</organism>
<comment type="subunit">
    <text evidence="3">Homodimer.</text>
</comment>
<dbReference type="InterPro" id="IPR035902">
    <property type="entry name" value="Nuc_phospho_transferase"/>
</dbReference>
<comment type="catalytic activity">
    <reaction evidence="3">
        <text>N-(5-phospho-beta-D-ribosyl)anthranilate + diphosphate = 5-phospho-alpha-D-ribose 1-diphosphate + anthranilate</text>
        <dbReference type="Rhea" id="RHEA:11768"/>
        <dbReference type="ChEBI" id="CHEBI:16567"/>
        <dbReference type="ChEBI" id="CHEBI:18277"/>
        <dbReference type="ChEBI" id="CHEBI:33019"/>
        <dbReference type="ChEBI" id="CHEBI:58017"/>
        <dbReference type="EC" id="2.4.2.18"/>
    </reaction>
</comment>
<evidence type="ECO:0000256" key="3">
    <source>
        <dbReference type="HAMAP-Rule" id="MF_00211"/>
    </source>
</evidence>
<feature type="binding site" evidence="3">
    <location>
        <position position="224"/>
    </location>
    <ligand>
        <name>Mg(2+)</name>
        <dbReference type="ChEBI" id="CHEBI:18420"/>
        <label>1</label>
    </ligand>
</feature>
<keyword evidence="7" id="KW-1185">Reference proteome</keyword>
<evidence type="ECO:0000313" key="7">
    <source>
        <dbReference type="Proteomes" id="UP000319848"/>
    </source>
</evidence>
<name>V6RYP6_9FLAO</name>
<comment type="caution">
    <text evidence="6">The sequence shown here is derived from an EMBL/GenBank/DDBJ whole genome shotgun (WGS) entry which is preliminary data.</text>
</comment>
<keyword evidence="3" id="KW-0460">Magnesium</keyword>
<keyword evidence="2 3" id="KW-0808">Transferase</keyword>
<keyword evidence="3" id="KW-0479">Metal-binding</keyword>
<feature type="binding site" evidence="3">
    <location>
        <begin position="82"/>
        <end position="83"/>
    </location>
    <ligand>
        <name>5-phospho-alpha-D-ribose 1-diphosphate</name>
        <dbReference type="ChEBI" id="CHEBI:58017"/>
    </ligand>
</feature>
<feature type="binding site" evidence="3">
    <location>
        <position position="224"/>
    </location>
    <ligand>
        <name>Mg(2+)</name>
        <dbReference type="ChEBI" id="CHEBI:18420"/>
        <label>2</label>
    </ligand>
</feature>
<keyword evidence="3" id="KW-0028">Amino-acid biosynthesis</keyword>
<dbReference type="PANTHER" id="PTHR43285">
    <property type="entry name" value="ANTHRANILATE PHOSPHORIBOSYLTRANSFERASE"/>
    <property type="match status" value="1"/>
</dbReference>
<feature type="binding site" evidence="3">
    <location>
        <position position="119"/>
    </location>
    <ligand>
        <name>5-phospho-alpha-D-ribose 1-diphosphate</name>
        <dbReference type="ChEBI" id="CHEBI:58017"/>
    </ligand>
</feature>
<feature type="binding site" evidence="3">
    <location>
        <position position="91"/>
    </location>
    <ligand>
        <name>Mg(2+)</name>
        <dbReference type="ChEBI" id="CHEBI:18420"/>
        <label>1</label>
    </ligand>
</feature>
<dbReference type="STRING" id="1341154.FCR2A7T_25650"/>
<dbReference type="RefSeq" id="WP_023571658.1">
    <property type="nucleotide sequence ID" value="NZ_AVBI01000019.1"/>
</dbReference>
<feature type="binding site" evidence="3">
    <location>
        <position position="110"/>
    </location>
    <ligand>
        <name>anthranilate</name>
        <dbReference type="ChEBI" id="CHEBI:16567"/>
        <label>1</label>
    </ligand>
</feature>
<dbReference type="Gene3D" id="3.40.1030.10">
    <property type="entry name" value="Nucleoside phosphorylase/phosphoribosyltransferase catalytic domain"/>
    <property type="match status" value="1"/>
</dbReference>
<keyword evidence="3" id="KW-0822">Tryptophan biosynthesis</keyword>
<dbReference type="UniPathway" id="UPA00035">
    <property type="reaction ID" value="UER00041"/>
</dbReference>
<dbReference type="SUPFAM" id="SSF47648">
    <property type="entry name" value="Nucleoside phosphorylase/phosphoribosyltransferase N-terminal domain"/>
    <property type="match status" value="1"/>
</dbReference>
<reference evidence="6 7" key="1">
    <citation type="journal article" date="2015" name="Stand. Genomic Sci.">
        <title>Genomic Encyclopedia of Bacterial and Archaeal Type Strains, Phase III: the genomes of soil and plant-associated and newly described type strains.</title>
        <authorList>
            <person name="Whitman W.B."/>
            <person name="Woyke T."/>
            <person name="Klenk H.P."/>
            <person name="Zhou Y."/>
            <person name="Lilburn T.G."/>
            <person name="Beck B.J."/>
            <person name="De Vos P."/>
            <person name="Vandamme P."/>
            <person name="Eisen J.A."/>
            <person name="Garrity G."/>
            <person name="Hugenholtz P."/>
            <person name="Kyrpides N.C."/>
        </authorList>
    </citation>
    <scope>NUCLEOTIDE SEQUENCE [LARGE SCALE GENOMIC DNA]</scope>
    <source>
        <strain evidence="6 7">CGMCC 1.7270</strain>
    </source>
</reference>
<feature type="binding site" evidence="3">
    <location>
        <position position="165"/>
    </location>
    <ligand>
        <name>anthranilate</name>
        <dbReference type="ChEBI" id="CHEBI:16567"/>
        <label>2</label>
    </ligand>
</feature>
<proteinExistence type="inferred from homology"/>
<feature type="binding site" evidence="3">
    <location>
        <position position="87"/>
    </location>
    <ligand>
        <name>5-phospho-alpha-D-ribose 1-diphosphate</name>
        <dbReference type="ChEBI" id="CHEBI:58017"/>
    </ligand>
</feature>
<feature type="domain" description="Glycosyl transferase family 3 N-terminal" evidence="5">
    <location>
        <begin position="2"/>
        <end position="63"/>
    </location>
</feature>
<comment type="similarity">
    <text evidence="3">Belongs to the anthranilate phosphoribosyltransferase family.</text>
</comment>
<dbReference type="HAMAP" id="MF_00211">
    <property type="entry name" value="TrpD"/>
    <property type="match status" value="1"/>
</dbReference>
<dbReference type="Pfam" id="PF00591">
    <property type="entry name" value="Glycos_transf_3"/>
    <property type="match status" value="1"/>
</dbReference>
<dbReference type="InterPro" id="IPR036320">
    <property type="entry name" value="Glycosyl_Trfase_fam3_N_dom_sf"/>
</dbReference>
<feature type="binding site" evidence="3">
    <location>
        <begin position="107"/>
        <end position="115"/>
    </location>
    <ligand>
        <name>5-phospho-alpha-D-ribose 1-diphosphate</name>
        <dbReference type="ChEBI" id="CHEBI:58017"/>
    </ligand>
</feature>
<feature type="binding site" evidence="3">
    <location>
        <position position="223"/>
    </location>
    <ligand>
        <name>Mg(2+)</name>
        <dbReference type="ChEBI" id="CHEBI:18420"/>
        <label>2</label>
    </ligand>
</feature>
<gene>
    <name evidence="3" type="primary">trpD</name>
    <name evidence="6" type="ORF">IP98_00176</name>
</gene>
<comment type="cofactor">
    <cofactor evidence="3">
        <name>Mg(2+)</name>
        <dbReference type="ChEBI" id="CHEBI:18420"/>
    </cofactor>
    <text evidence="3">Binds 2 magnesium ions per monomer.</text>
</comment>
<dbReference type="GO" id="GO:0000287">
    <property type="term" value="F:magnesium ion binding"/>
    <property type="evidence" value="ECO:0007669"/>
    <property type="project" value="UniProtKB-UniRule"/>
</dbReference>
<keyword evidence="3" id="KW-0057">Aromatic amino acid biosynthesis</keyword>
<dbReference type="GO" id="GO:0000162">
    <property type="term" value="P:L-tryptophan biosynthetic process"/>
    <property type="evidence" value="ECO:0007669"/>
    <property type="project" value="UniProtKB-UniRule"/>
</dbReference>
<dbReference type="AlphaFoldDB" id="V6RYP6"/>
<feature type="binding site" evidence="3">
    <location>
        <begin position="89"/>
        <end position="92"/>
    </location>
    <ligand>
        <name>5-phospho-alpha-D-ribose 1-diphosphate</name>
        <dbReference type="ChEBI" id="CHEBI:58017"/>
    </ligand>
</feature>
<evidence type="ECO:0000256" key="2">
    <source>
        <dbReference type="ARBA" id="ARBA00022679"/>
    </source>
</evidence>
<dbReference type="NCBIfam" id="TIGR01245">
    <property type="entry name" value="trpD"/>
    <property type="match status" value="1"/>
</dbReference>
<feature type="binding site" evidence="3">
    <location>
        <position position="79"/>
    </location>
    <ligand>
        <name>5-phospho-alpha-D-ribose 1-diphosphate</name>
        <dbReference type="ChEBI" id="CHEBI:58017"/>
    </ligand>
</feature>
<dbReference type="InterPro" id="IPR000312">
    <property type="entry name" value="Glycosyl_Trfase_fam3"/>
</dbReference>
<comment type="caution">
    <text evidence="3">Lacks conserved residue(s) required for the propagation of feature annotation.</text>
</comment>
<dbReference type="EC" id="2.4.2.18" evidence="3"/>
<dbReference type="OrthoDB" id="9806430at2"/>
<dbReference type="GO" id="GO:0004048">
    <property type="term" value="F:anthranilate phosphoribosyltransferase activity"/>
    <property type="evidence" value="ECO:0007669"/>
    <property type="project" value="UniProtKB-UniRule"/>
</dbReference>
<dbReference type="InterPro" id="IPR005940">
    <property type="entry name" value="Anthranilate_Pribosyl_Tfrase"/>
</dbReference>
<comment type="function">
    <text evidence="3">Catalyzes the transfer of the phosphoribosyl group of 5-phosphorylribose-1-pyrophosphate (PRPP) to anthranilate to yield N-(5'-phosphoribosyl)-anthranilate (PRA).</text>
</comment>
<comment type="pathway">
    <text evidence="3">Amino-acid biosynthesis; L-tryptophan biosynthesis; L-tryptophan from chorismate: step 2/5.</text>
</comment>
<feature type="domain" description="Glycosyl transferase family 3" evidence="4">
    <location>
        <begin position="72"/>
        <end position="318"/>
    </location>
</feature>
<dbReference type="InterPro" id="IPR017459">
    <property type="entry name" value="Glycosyl_Trfase_fam3_N_dom"/>
</dbReference>
<evidence type="ECO:0000313" key="6">
    <source>
        <dbReference type="EMBL" id="TWI15186.1"/>
    </source>
</evidence>
<evidence type="ECO:0000259" key="4">
    <source>
        <dbReference type="Pfam" id="PF00591"/>
    </source>
</evidence>
<dbReference type="Proteomes" id="UP000319848">
    <property type="component" value="Unassembled WGS sequence"/>
</dbReference>
<keyword evidence="1 3" id="KW-0328">Glycosyltransferase</keyword>
<dbReference type="EMBL" id="VLKQ01000001">
    <property type="protein sequence ID" value="TWI15186.1"/>
    <property type="molecule type" value="Genomic_DNA"/>
</dbReference>
<accession>V6RYP6</accession>
<dbReference type="Gene3D" id="1.20.970.10">
    <property type="entry name" value="Transferase, Pyrimidine Nucleoside Phosphorylase, Chain C"/>
    <property type="match status" value="1"/>
</dbReference>